<dbReference type="PROSITE" id="PS00973">
    <property type="entry name" value="USP_2"/>
    <property type="match status" value="1"/>
</dbReference>
<dbReference type="InterPro" id="IPR050164">
    <property type="entry name" value="Peptidase_C19"/>
</dbReference>
<dbReference type="PANTHER" id="PTHR24006:SF781">
    <property type="entry name" value="LD34905P"/>
    <property type="match status" value="1"/>
</dbReference>
<dbReference type="GO" id="GO:0016579">
    <property type="term" value="P:protein deubiquitination"/>
    <property type="evidence" value="ECO:0007669"/>
    <property type="project" value="InterPro"/>
</dbReference>
<keyword evidence="6" id="KW-0378">Hydrolase</keyword>
<dbReference type="Pfam" id="PF02148">
    <property type="entry name" value="zf-UBP"/>
    <property type="match status" value="1"/>
</dbReference>
<sequence>MGKKKRQVDPSVLAGGDSSDSNDESQPKSTATNCPHASKAIHLAGVKKALKNDGLPKQCVECSKGTSSKLGDNADTDEFSLLICLRCGHTGCGNGQKHAEQHSKNRQSDVHDFALNSMTWIVWCFKCNIEIPSNSSKKLLECVEYVKKNAVSRNSNIEKALSNEKIDETKPIGVDLLSRKTPISISYTISNSLNSCEARSNPSLDSLPKVRGLVNLGNTCFFNAVLQCLAQTPFLVPLLEEIKEGGQTYRLPGGEIEIAKEKVHLEPLEGVLKEWGNLTRTLVETLTELQSGKPEVFSPQRLLRLLHTKCPQFAGFDQHDSHELLRQLLEMVRTEDLQRYQRSIVEKFNLEDKNARKNISDEMRMRTAAYGRQANNLMLRPEQVFRGFLVSTLECQECHNTSEHVESFLDLSLPVMADKPVHIRRKSNSEEGGDLSPSQPSKHQLKKKWKQNSRNRRSKHRISQPSSAAGDAVIAEENAKNSSDSDNQDQSDADVEDNAEVEPESNQAQDVIESGYSSEKPVNGDSTCGSPASETNVHINRDSAIASPVTNDNLIMNKPTDEVLDLNIPDNSLSKDNQSSPGSHVSMACQPSPMTSSSEMNLECPEMEVGMNLERPTSRFEYNSESLESNSELRPSYIENALEGTSSDVKTEKTKSFGIGELNGDIDITPLLDGENDKMARLDNQFCKLDLEVPKREKAASILDFYDENDEEDDTGLSKGRDTWNTSYGQRNLAESSGECTLHSCLNQFTAKELMTGNNKVGCDACTKKINQGKEGKTILTNASKQLLISSPPAILILHLKRFQVVSFTFKKKSREVKFPMVFDLTPYCSVKCKKSPTVRNDQNELLYSLYGVVEHIGTLHGGHYVAYVKVREPVKPGDPRWSFLPNGCSSEVAEKLNATQNGAVGGTVEPPPGRWYYVSDSMVSEVKEENVLRSQAYLLFYERFW</sequence>
<reference evidence="10" key="1">
    <citation type="journal article" date="2024" name="Gigascience">
        <title>Chromosome-level genome of the poultry shaft louse Menopon gallinae provides insight into the host-switching and adaptive evolution of parasitic lice.</title>
        <authorList>
            <person name="Xu Y."/>
            <person name="Ma L."/>
            <person name="Liu S."/>
            <person name="Liang Y."/>
            <person name="Liu Q."/>
            <person name="He Z."/>
            <person name="Tian L."/>
            <person name="Duan Y."/>
            <person name="Cai W."/>
            <person name="Li H."/>
            <person name="Song F."/>
        </authorList>
    </citation>
    <scope>NUCLEOTIDE SEQUENCE</scope>
    <source>
        <strain evidence="10">Cailab_2023a</strain>
    </source>
</reference>
<evidence type="ECO:0000256" key="1">
    <source>
        <dbReference type="ARBA" id="ARBA00009085"/>
    </source>
</evidence>
<dbReference type="EC" id="3.4.19.12" evidence="6"/>
<protein>
    <recommendedName>
        <fullName evidence="6">Ubiquitin carboxyl-terminal hydrolase</fullName>
        <ecNumber evidence="6">3.4.19.12</ecNumber>
    </recommendedName>
</protein>
<dbReference type="GO" id="GO:0008270">
    <property type="term" value="F:zinc ion binding"/>
    <property type="evidence" value="ECO:0007669"/>
    <property type="project" value="UniProtKB-KW"/>
</dbReference>
<comment type="caution">
    <text evidence="10">The sequence shown here is derived from an EMBL/GenBank/DDBJ whole genome shotgun (WGS) entry which is preliminary data.</text>
</comment>
<evidence type="ECO:0000256" key="7">
    <source>
        <dbReference type="SAM" id="MobiDB-lite"/>
    </source>
</evidence>
<dbReference type="InterPro" id="IPR001394">
    <property type="entry name" value="Peptidase_C19_UCH"/>
</dbReference>
<accession>A0AAW2HXS3</accession>
<keyword evidence="6" id="KW-0833">Ubl conjugation pathway</keyword>
<feature type="compositionally biased region" description="Acidic residues" evidence="7">
    <location>
        <begin position="486"/>
        <end position="503"/>
    </location>
</feature>
<evidence type="ECO:0000256" key="2">
    <source>
        <dbReference type="ARBA" id="ARBA00022723"/>
    </source>
</evidence>
<dbReference type="InterPro" id="IPR018200">
    <property type="entry name" value="USP_CS"/>
</dbReference>
<feature type="compositionally biased region" description="Polar residues" evidence="7">
    <location>
        <begin position="569"/>
        <end position="583"/>
    </location>
</feature>
<dbReference type="Gene3D" id="3.90.70.10">
    <property type="entry name" value="Cysteine proteinases"/>
    <property type="match status" value="2"/>
</dbReference>
<evidence type="ECO:0000259" key="8">
    <source>
        <dbReference type="PROSITE" id="PS50235"/>
    </source>
</evidence>
<evidence type="ECO:0000256" key="4">
    <source>
        <dbReference type="ARBA" id="ARBA00022833"/>
    </source>
</evidence>
<comment type="catalytic activity">
    <reaction evidence="6">
        <text>Thiol-dependent hydrolysis of ester, thioester, amide, peptide and isopeptide bonds formed by the C-terminal Gly of ubiquitin (a 76-residue protein attached to proteins as an intracellular targeting signal).</text>
        <dbReference type="EC" id="3.4.19.12"/>
    </reaction>
</comment>
<dbReference type="InterPro" id="IPR013083">
    <property type="entry name" value="Znf_RING/FYVE/PHD"/>
</dbReference>
<dbReference type="GO" id="GO:0006508">
    <property type="term" value="P:proteolysis"/>
    <property type="evidence" value="ECO:0007669"/>
    <property type="project" value="UniProtKB-KW"/>
</dbReference>
<dbReference type="InterPro" id="IPR028889">
    <property type="entry name" value="USP"/>
</dbReference>
<feature type="domain" description="USP" evidence="8">
    <location>
        <begin position="211"/>
        <end position="945"/>
    </location>
</feature>
<dbReference type="GO" id="GO:0005634">
    <property type="term" value="C:nucleus"/>
    <property type="evidence" value="ECO:0007669"/>
    <property type="project" value="TreeGrafter"/>
</dbReference>
<evidence type="ECO:0000256" key="6">
    <source>
        <dbReference type="RuleBase" id="RU366025"/>
    </source>
</evidence>
<feature type="compositionally biased region" description="Polar residues" evidence="7">
    <location>
        <begin position="524"/>
        <end position="538"/>
    </location>
</feature>
<name>A0AAW2HXS3_9NEOP</name>
<dbReference type="SUPFAM" id="SSF54001">
    <property type="entry name" value="Cysteine proteinases"/>
    <property type="match status" value="1"/>
</dbReference>
<gene>
    <name evidence="10" type="ORF">PYX00_002897</name>
</gene>
<dbReference type="InterPro" id="IPR038765">
    <property type="entry name" value="Papain-like_cys_pep_sf"/>
</dbReference>
<dbReference type="PROSITE" id="PS50271">
    <property type="entry name" value="ZF_UBP"/>
    <property type="match status" value="1"/>
</dbReference>
<feature type="region of interest" description="Disordered" evidence="7">
    <location>
        <begin position="1"/>
        <end position="35"/>
    </location>
</feature>
<comment type="similarity">
    <text evidence="1 6">Belongs to the peptidase C19 family.</text>
</comment>
<keyword evidence="4" id="KW-0862">Zinc</keyword>
<proteinExistence type="inferred from homology"/>
<keyword evidence="6" id="KW-0645">Protease</keyword>
<keyword evidence="6" id="KW-0788">Thiol protease</keyword>
<evidence type="ECO:0000259" key="9">
    <source>
        <dbReference type="PROSITE" id="PS50271"/>
    </source>
</evidence>
<keyword evidence="2" id="KW-0479">Metal-binding</keyword>
<dbReference type="PROSITE" id="PS50235">
    <property type="entry name" value="USP_3"/>
    <property type="match status" value="1"/>
</dbReference>
<dbReference type="Gene3D" id="3.30.40.10">
    <property type="entry name" value="Zinc/RING finger domain, C3HC4 (zinc finger)"/>
    <property type="match status" value="1"/>
</dbReference>
<dbReference type="GO" id="GO:0005829">
    <property type="term" value="C:cytosol"/>
    <property type="evidence" value="ECO:0007669"/>
    <property type="project" value="TreeGrafter"/>
</dbReference>
<dbReference type="InterPro" id="IPR001607">
    <property type="entry name" value="Znf_UBP"/>
</dbReference>
<evidence type="ECO:0000256" key="5">
    <source>
        <dbReference type="PROSITE-ProRule" id="PRU00502"/>
    </source>
</evidence>
<dbReference type="PROSITE" id="PS00972">
    <property type="entry name" value="USP_1"/>
    <property type="match status" value="1"/>
</dbReference>
<dbReference type="SUPFAM" id="SSF57850">
    <property type="entry name" value="RING/U-box"/>
    <property type="match status" value="1"/>
</dbReference>
<dbReference type="EMBL" id="JARGDH010000002">
    <property type="protein sequence ID" value="KAL0274865.1"/>
    <property type="molecule type" value="Genomic_DNA"/>
</dbReference>
<feature type="compositionally biased region" description="Basic residues" evidence="7">
    <location>
        <begin position="443"/>
        <end position="462"/>
    </location>
</feature>
<dbReference type="CDD" id="cd02667">
    <property type="entry name" value="Peptidase_C19K"/>
    <property type="match status" value="1"/>
</dbReference>
<organism evidence="10">
    <name type="scientific">Menopon gallinae</name>
    <name type="common">poultry shaft louse</name>
    <dbReference type="NCBI Taxonomy" id="328185"/>
    <lineage>
        <taxon>Eukaryota</taxon>
        <taxon>Metazoa</taxon>
        <taxon>Ecdysozoa</taxon>
        <taxon>Arthropoda</taxon>
        <taxon>Hexapoda</taxon>
        <taxon>Insecta</taxon>
        <taxon>Pterygota</taxon>
        <taxon>Neoptera</taxon>
        <taxon>Paraneoptera</taxon>
        <taxon>Psocodea</taxon>
        <taxon>Troctomorpha</taxon>
        <taxon>Phthiraptera</taxon>
        <taxon>Amblycera</taxon>
        <taxon>Menoponidae</taxon>
        <taxon>Menopon</taxon>
    </lineage>
</organism>
<evidence type="ECO:0000313" key="10">
    <source>
        <dbReference type="EMBL" id="KAL0274865.1"/>
    </source>
</evidence>
<feature type="region of interest" description="Disordered" evidence="7">
    <location>
        <begin position="566"/>
        <end position="599"/>
    </location>
</feature>
<feature type="region of interest" description="Disordered" evidence="7">
    <location>
        <begin position="426"/>
        <end position="544"/>
    </location>
</feature>
<dbReference type="Pfam" id="PF00443">
    <property type="entry name" value="UCH"/>
    <property type="match status" value="1"/>
</dbReference>
<keyword evidence="3 5" id="KW-0863">Zinc-finger</keyword>
<dbReference type="AlphaFoldDB" id="A0AAW2HXS3"/>
<evidence type="ECO:0000256" key="3">
    <source>
        <dbReference type="ARBA" id="ARBA00022771"/>
    </source>
</evidence>
<dbReference type="PANTHER" id="PTHR24006">
    <property type="entry name" value="UBIQUITIN CARBOXYL-TERMINAL HYDROLASE"/>
    <property type="match status" value="1"/>
</dbReference>
<dbReference type="GO" id="GO:0004843">
    <property type="term" value="F:cysteine-type deubiquitinase activity"/>
    <property type="evidence" value="ECO:0007669"/>
    <property type="project" value="UniProtKB-UniRule"/>
</dbReference>
<feature type="domain" description="UBP-type" evidence="9">
    <location>
        <begin position="32"/>
        <end position="150"/>
    </location>
</feature>